<feature type="non-terminal residue" evidence="1">
    <location>
        <position position="1"/>
    </location>
</feature>
<gene>
    <name evidence="1" type="ORF">K0U00_25795</name>
</gene>
<organism evidence="1 2">
    <name type="scientific">Paenibacillus sepulcri</name>
    <dbReference type="NCBI Taxonomy" id="359917"/>
    <lineage>
        <taxon>Bacteria</taxon>
        <taxon>Bacillati</taxon>
        <taxon>Bacillota</taxon>
        <taxon>Bacilli</taxon>
        <taxon>Bacillales</taxon>
        <taxon>Paenibacillaceae</taxon>
        <taxon>Paenibacillus</taxon>
    </lineage>
</organism>
<keyword evidence="2" id="KW-1185">Reference proteome</keyword>
<accession>A0ABS7C9S7</accession>
<reference evidence="1 2" key="1">
    <citation type="submission" date="2021-07" db="EMBL/GenBank/DDBJ databases">
        <title>Paenibacillus radiodurans sp. nov., isolated from the southeastern edge of Tengger Desert.</title>
        <authorList>
            <person name="Zhang G."/>
        </authorList>
    </citation>
    <scope>NUCLEOTIDE SEQUENCE [LARGE SCALE GENOMIC DNA]</scope>
    <source>
        <strain evidence="1 2">CCM 7311</strain>
    </source>
</reference>
<dbReference type="Proteomes" id="UP001519887">
    <property type="component" value="Unassembled WGS sequence"/>
</dbReference>
<dbReference type="EMBL" id="JAHZIK010000859">
    <property type="protein sequence ID" value="MBW7457460.1"/>
    <property type="molecule type" value="Genomic_DNA"/>
</dbReference>
<proteinExistence type="predicted"/>
<name>A0ABS7C9S7_9BACL</name>
<evidence type="ECO:0000313" key="1">
    <source>
        <dbReference type="EMBL" id="MBW7457460.1"/>
    </source>
</evidence>
<evidence type="ECO:0000313" key="2">
    <source>
        <dbReference type="Proteomes" id="UP001519887"/>
    </source>
</evidence>
<comment type="caution">
    <text evidence="1">The sequence shown here is derived from an EMBL/GenBank/DDBJ whole genome shotgun (WGS) entry which is preliminary data.</text>
</comment>
<protein>
    <submittedName>
        <fullName evidence="1">Uncharacterized protein</fullName>
    </submittedName>
</protein>
<sequence length="290" mass="32284">GFPGHSPEEFGSALRMGYYMGPSRLFTENVDVLLQFKEDVFRKTAFGEVWEAFVREFVPANPLSWTHRDADPDIAVIHSDDSNYGQNERLFGSRELAVPASSRSVFDVWHLLSGGSIPAHGNNMHIAGFDFPRHELKRLVSADEFPLWEGKTLDAPANMHPLFYPSGNVLVYDEFVTDAQLGNPGLIVVAGSSVSDETLLAVRRRAESGGATVIAAKWLLPPQWQEARQFSGGGAWLPTTDFLADAVMEQASPLLGARDCWMQRFGSSEVRMYKRDSAGFTLDFEVRQIR</sequence>